<dbReference type="eggNOG" id="COG1553">
    <property type="taxonomic scope" value="Bacteria"/>
</dbReference>
<dbReference type="InterPro" id="IPR001455">
    <property type="entry name" value="TusA-like"/>
</dbReference>
<reference evidence="3 4" key="1">
    <citation type="journal article" date="2003" name="Proc. Natl. Acad. Sci. U.S.A.">
        <title>Complete genome sequence and analysis of Wolinella succinogenes.</title>
        <authorList>
            <person name="Baar C."/>
            <person name="Eppinger M."/>
            <person name="Raddatz G."/>
            <person name="Simon JM."/>
            <person name="Lanz C."/>
            <person name="Klimmek O."/>
            <person name="Nandakumar R."/>
            <person name="Gross R."/>
            <person name="Rosinus A."/>
            <person name="Keller H."/>
            <person name="Jagtap P."/>
            <person name="Linke B."/>
            <person name="Meyer F."/>
            <person name="Lederer H."/>
            <person name="Schuster S.C."/>
        </authorList>
    </citation>
    <scope>NUCLEOTIDE SEQUENCE [LARGE SCALE GENOMIC DNA]</scope>
    <source>
        <strain evidence="4">ATCC 29543 / DSM 1740 / CCUG 13145 / JCM 31913 / LMG 7466 / NCTC 11488 / FDC 602W</strain>
    </source>
</reference>
<dbReference type="InterPro" id="IPR036868">
    <property type="entry name" value="TusA-like_sf"/>
</dbReference>
<dbReference type="Pfam" id="PF01206">
    <property type="entry name" value="TusA"/>
    <property type="match status" value="1"/>
</dbReference>
<dbReference type="SUPFAM" id="SSF64307">
    <property type="entry name" value="SirA-like"/>
    <property type="match status" value="1"/>
</dbReference>
<dbReference type="CDD" id="cd03421">
    <property type="entry name" value="SirA_like_N"/>
    <property type="match status" value="1"/>
</dbReference>
<dbReference type="InterPro" id="IPR027396">
    <property type="entry name" value="DsrEFH-like"/>
</dbReference>
<evidence type="ECO:0000313" key="4">
    <source>
        <dbReference type="Proteomes" id="UP000000422"/>
    </source>
</evidence>
<protein>
    <recommendedName>
        <fullName evidence="2">UPF0033 domain-containing protein</fullName>
    </recommendedName>
</protein>
<keyword evidence="4" id="KW-1185">Reference proteome</keyword>
<dbReference type="HOGENOM" id="CLU_097491_0_0_7"/>
<dbReference type="NCBIfam" id="TIGR03527">
    <property type="entry name" value="selenium_YedF"/>
    <property type="match status" value="1"/>
</dbReference>
<dbReference type="STRING" id="273121.WS1001"/>
<dbReference type="KEGG" id="wsu:WS1001"/>
<sequence>MIDVRNLGCPEPVIRTKKALDALGTEGILEVLGNTEASKENILRFAQNSGYGASLEERAGGEFLITLTKGYECTLASPKPSRESGEKVMFVKDDCIGERSELGEKLARGFLKALLEANTLPKKIIFVNRGVWLTTKEENRATIDDLILLEKKGVEIYSCGACLDYFGLAQELKVGKIGNALETINTLLDSSGVISL</sequence>
<feature type="domain" description="UPF0033" evidence="2">
    <location>
        <begin position="2"/>
        <end position="69"/>
    </location>
</feature>
<evidence type="ECO:0000313" key="3">
    <source>
        <dbReference type="EMBL" id="CAE10103.1"/>
    </source>
</evidence>
<dbReference type="EMBL" id="BX571659">
    <property type="protein sequence ID" value="CAE10103.1"/>
    <property type="molecule type" value="Genomic_DNA"/>
</dbReference>
<accession>Q7MRW0</accession>
<dbReference type="PANTHER" id="PTHR33279:SF6">
    <property type="entry name" value="SULFUR CARRIER PROTEIN YEDF-RELATED"/>
    <property type="match status" value="1"/>
</dbReference>
<dbReference type="PANTHER" id="PTHR33279">
    <property type="entry name" value="SULFUR CARRIER PROTEIN YEDF-RELATED"/>
    <property type="match status" value="1"/>
</dbReference>
<proteinExistence type="inferred from homology"/>
<dbReference type="RefSeq" id="WP_011138897.1">
    <property type="nucleotide sequence ID" value="NC_005090.1"/>
</dbReference>
<evidence type="ECO:0000256" key="1">
    <source>
        <dbReference type="ARBA" id="ARBA00008984"/>
    </source>
</evidence>
<dbReference type="Proteomes" id="UP000000422">
    <property type="component" value="Chromosome"/>
</dbReference>
<name>Q7MRW0_WOLSU</name>
<organism evidence="4">
    <name type="scientific">Wolinella succinogenes (strain ATCC 29543 / DSM 1740 / CCUG 13145 / JCM 31913 / LMG 7466 / NCTC 11488 / FDC 602W)</name>
    <name type="common">Vibrio succinogenes</name>
    <dbReference type="NCBI Taxonomy" id="273121"/>
    <lineage>
        <taxon>Bacteria</taxon>
        <taxon>Pseudomonadati</taxon>
        <taxon>Campylobacterota</taxon>
        <taxon>Epsilonproteobacteria</taxon>
        <taxon>Campylobacterales</taxon>
        <taxon>Helicobacteraceae</taxon>
        <taxon>Wolinella</taxon>
    </lineage>
</organism>
<gene>
    <name evidence="3" type="ordered locus">WS1001</name>
</gene>
<dbReference type="AlphaFoldDB" id="Q7MRW0"/>
<comment type="similarity">
    <text evidence="1">Belongs to the sulfur carrier protein TusA family.</text>
</comment>
<dbReference type="Gene3D" id="3.40.1260.10">
    <property type="entry name" value="DsrEFH-like"/>
    <property type="match status" value="1"/>
</dbReference>
<dbReference type="InterPro" id="IPR003787">
    <property type="entry name" value="Sulphur_relay_DsrE/F-like"/>
</dbReference>
<dbReference type="SUPFAM" id="SSF75169">
    <property type="entry name" value="DsrEFH-like"/>
    <property type="match status" value="1"/>
</dbReference>
<dbReference type="eggNOG" id="COG0425">
    <property type="taxonomic scope" value="Bacteria"/>
</dbReference>
<dbReference type="Gene3D" id="3.30.110.40">
    <property type="entry name" value="TusA-like domain"/>
    <property type="match status" value="1"/>
</dbReference>
<dbReference type="InterPro" id="IPR019870">
    <property type="entry name" value="Se_metab_YedF"/>
</dbReference>
<evidence type="ECO:0000259" key="2">
    <source>
        <dbReference type="Pfam" id="PF01206"/>
    </source>
</evidence>
<dbReference type="Pfam" id="PF02635">
    <property type="entry name" value="DsrE"/>
    <property type="match status" value="1"/>
</dbReference>